<organism evidence="2 3">
    <name type="scientific">Lachnellula subtilissima</name>
    <dbReference type="NCBI Taxonomy" id="602034"/>
    <lineage>
        <taxon>Eukaryota</taxon>
        <taxon>Fungi</taxon>
        <taxon>Dikarya</taxon>
        <taxon>Ascomycota</taxon>
        <taxon>Pezizomycotina</taxon>
        <taxon>Leotiomycetes</taxon>
        <taxon>Helotiales</taxon>
        <taxon>Lachnaceae</taxon>
        <taxon>Lachnellula</taxon>
    </lineage>
</organism>
<feature type="compositionally biased region" description="Basic and acidic residues" evidence="1">
    <location>
        <begin position="54"/>
        <end position="67"/>
    </location>
</feature>
<feature type="compositionally biased region" description="Basic residues" evidence="1">
    <location>
        <begin position="68"/>
        <end position="80"/>
    </location>
</feature>
<dbReference type="OrthoDB" id="4158087at2759"/>
<dbReference type="PANTHER" id="PTHR37540:SF5">
    <property type="entry name" value="TRANSCRIPTION FACTOR DOMAIN-CONTAINING PROTEIN"/>
    <property type="match status" value="1"/>
</dbReference>
<dbReference type="AlphaFoldDB" id="A0A8H8RC52"/>
<feature type="region of interest" description="Disordered" evidence="1">
    <location>
        <begin position="14"/>
        <end position="83"/>
    </location>
</feature>
<accession>A0A8H8RC52</accession>
<reference evidence="2 3" key="1">
    <citation type="submission" date="2018-05" db="EMBL/GenBank/DDBJ databases">
        <title>Genome sequencing and assembly of the regulated plant pathogen Lachnellula willkommii and related sister species for the development of diagnostic species identification markers.</title>
        <authorList>
            <person name="Giroux E."/>
            <person name="Bilodeau G."/>
        </authorList>
    </citation>
    <scope>NUCLEOTIDE SEQUENCE [LARGE SCALE GENOMIC DNA]</scope>
    <source>
        <strain evidence="2 3">CBS 197.66</strain>
    </source>
</reference>
<comment type="caution">
    <text evidence="2">The sequence shown here is derived from an EMBL/GenBank/DDBJ whole genome shotgun (WGS) entry which is preliminary data.</text>
</comment>
<dbReference type="EMBL" id="QGMJ01001010">
    <property type="protein sequence ID" value="TVY32518.1"/>
    <property type="molecule type" value="Genomic_DNA"/>
</dbReference>
<proteinExistence type="predicted"/>
<gene>
    <name evidence="2" type="ORF">LSUB1_G007535</name>
</gene>
<dbReference type="Proteomes" id="UP000462212">
    <property type="component" value="Unassembled WGS sequence"/>
</dbReference>
<evidence type="ECO:0000256" key="1">
    <source>
        <dbReference type="SAM" id="MobiDB-lite"/>
    </source>
</evidence>
<name>A0A8H8RC52_9HELO</name>
<evidence type="ECO:0000313" key="2">
    <source>
        <dbReference type="EMBL" id="TVY32518.1"/>
    </source>
</evidence>
<dbReference type="PANTHER" id="PTHR37540">
    <property type="entry name" value="TRANSCRIPTION FACTOR (ACR-2), PUTATIVE-RELATED-RELATED"/>
    <property type="match status" value="1"/>
</dbReference>
<protein>
    <submittedName>
        <fullName evidence="2">Uncharacterized protein</fullName>
    </submittedName>
</protein>
<evidence type="ECO:0000313" key="3">
    <source>
        <dbReference type="Proteomes" id="UP000462212"/>
    </source>
</evidence>
<keyword evidence="3" id="KW-1185">Reference proteome</keyword>
<sequence>MDVPLVAHISKLVQGLGTTPLEAGRGSDEDLADKNQSSHGETDETDLSPTPKNTDSESKSEKPESRVPKKRRPIRNHRVGPVKTKPWNEYNTILYGVLSPEVQKSKKEHAQKSRVDPKLGGVDPFDAFQLPRNSTTDMALHHCRKKLLVFISKKERKKKGEDSCLTSLGTNVFQETRMVTSPRKAWLSINLSDKTLLSVTNYCSGVHYYFIRRTIPPPICLVQKADAIRNINSALRKPGYIPSDLMICAVTVMTILEVAYIPPTRSQSRKKAGKRLTREQKGFSGEPAACIIHRKGLQSMIKARGGIHNLGFGGQIERVVSWADIVVAILLREKPSLKPTILTPSIGEPEANTITNYTCGTLNARLQSLTHSTPLTKRLIYIWLRLRSLSTFLLAHTHDIDDYYFSDKCDSLERQILSLLHSPSKTNPSSSLAFTTAFLNAALIYTTEELRECPKYTNICIALSARIYSGLQMAEFDALAAACPELLLWVLVMGRSGIAPVEEGEASRRWYNLTIADVEARFGIVVPPTLAGWAYFEVAERTLRGGDVGESGDE</sequence>